<evidence type="ECO:0000313" key="2">
    <source>
        <dbReference type="Proteomes" id="UP000886786"/>
    </source>
</evidence>
<sequence>MSGFNFNDLKKMRDKIGKALSDSEINNCLESTVKELSGRLLRSVIRNTPQGKTGSLRKGWTTLPLKRLPKGVSVDVVNDVSYAIYVEKGHRTKNHKGWVEGQFMLEKAETEVKNVMQKAVKDKINKLLKGGFK</sequence>
<organism evidence="1 2">
    <name type="scientific">Candidatus Coprosoma intestinipullorum</name>
    <dbReference type="NCBI Taxonomy" id="2840752"/>
    <lineage>
        <taxon>Bacteria</taxon>
        <taxon>Bacillati</taxon>
        <taxon>Bacillota</taxon>
        <taxon>Bacillota incertae sedis</taxon>
        <taxon>Candidatus Coprosoma</taxon>
    </lineage>
</organism>
<accession>A0A9D0ZRP7</accession>
<proteinExistence type="predicted"/>
<protein>
    <submittedName>
        <fullName evidence="1">HK97 gp10 family phage protein</fullName>
    </submittedName>
</protein>
<reference evidence="1" key="2">
    <citation type="journal article" date="2021" name="PeerJ">
        <title>Extensive microbial diversity within the chicken gut microbiome revealed by metagenomics and culture.</title>
        <authorList>
            <person name="Gilroy R."/>
            <person name="Ravi A."/>
            <person name="Getino M."/>
            <person name="Pursley I."/>
            <person name="Horton D.L."/>
            <person name="Alikhan N.F."/>
            <person name="Baker D."/>
            <person name="Gharbi K."/>
            <person name="Hall N."/>
            <person name="Watson M."/>
            <person name="Adriaenssens E.M."/>
            <person name="Foster-Nyarko E."/>
            <person name="Jarju S."/>
            <person name="Secka A."/>
            <person name="Antonio M."/>
            <person name="Oren A."/>
            <person name="Chaudhuri R.R."/>
            <person name="La Ragione R."/>
            <person name="Hildebrand F."/>
            <person name="Pallen M.J."/>
        </authorList>
    </citation>
    <scope>NUCLEOTIDE SEQUENCE</scope>
    <source>
        <strain evidence="1">CHK147-3167</strain>
    </source>
</reference>
<reference evidence="1" key="1">
    <citation type="submission" date="2020-10" db="EMBL/GenBank/DDBJ databases">
        <authorList>
            <person name="Gilroy R."/>
        </authorList>
    </citation>
    <scope>NUCLEOTIDE SEQUENCE</scope>
    <source>
        <strain evidence="1">CHK147-3167</strain>
    </source>
</reference>
<dbReference type="Proteomes" id="UP000886786">
    <property type="component" value="Unassembled WGS sequence"/>
</dbReference>
<dbReference type="Pfam" id="PF04883">
    <property type="entry name" value="HK97-gp10_like"/>
    <property type="match status" value="1"/>
</dbReference>
<dbReference type="InterPro" id="IPR010064">
    <property type="entry name" value="HK97-gp10_tail"/>
</dbReference>
<gene>
    <name evidence="1" type="ORF">IAB27_06740</name>
</gene>
<comment type="caution">
    <text evidence="1">The sequence shown here is derived from an EMBL/GenBank/DDBJ whole genome shotgun (WGS) entry which is preliminary data.</text>
</comment>
<dbReference type="EMBL" id="DVFV01000115">
    <property type="protein sequence ID" value="HIQ91298.1"/>
    <property type="molecule type" value="Genomic_DNA"/>
</dbReference>
<evidence type="ECO:0000313" key="1">
    <source>
        <dbReference type="EMBL" id="HIQ91298.1"/>
    </source>
</evidence>
<name>A0A9D0ZRP7_9FIRM</name>
<dbReference type="AlphaFoldDB" id="A0A9D0ZRP7"/>